<sequence>MDDGPAAGAQDPAEARSSGVTWTSTSRHQIRSTGPEAAGSSVARPAERGHQLVQQVRAICTPASTAGWWR</sequence>
<keyword evidence="3" id="KW-1185">Reference proteome</keyword>
<name>A0ABT0YAK9_9ACTN</name>
<organism evidence="2 3">
    <name type="scientific">Paractinoplanes hotanensis</name>
    <dbReference type="NCBI Taxonomy" id="2906497"/>
    <lineage>
        <taxon>Bacteria</taxon>
        <taxon>Bacillati</taxon>
        <taxon>Actinomycetota</taxon>
        <taxon>Actinomycetes</taxon>
        <taxon>Micromonosporales</taxon>
        <taxon>Micromonosporaceae</taxon>
        <taxon>Paractinoplanes</taxon>
    </lineage>
</organism>
<evidence type="ECO:0000256" key="1">
    <source>
        <dbReference type="SAM" id="MobiDB-lite"/>
    </source>
</evidence>
<feature type="region of interest" description="Disordered" evidence="1">
    <location>
        <begin position="1"/>
        <end position="50"/>
    </location>
</feature>
<dbReference type="Proteomes" id="UP001523216">
    <property type="component" value="Unassembled WGS sequence"/>
</dbReference>
<accession>A0ABT0YAK9</accession>
<feature type="compositionally biased region" description="Polar residues" evidence="1">
    <location>
        <begin position="18"/>
        <end position="27"/>
    </location>
</feature>
<reference evidence="2 3" key="1">
    <citation type="submission" date="2022-06" db="EMBL/GenBank/DDBJ databases">
        <title>Actinoplanes abujensis sp. nov., isolated from Nigerian arid soil.</title>
        <authorList>
            <person name="Ding P."/>
        </authorList>
    </citation>
    <scope>NUCLEOTIDE SEQUENCE [LARGE SCALE GENOMIC DNA]</scope>
    <source>
        <strain evidence="3">TRM88002</strain>
    </source>
</reference>
<proteinExistence type="predicted"/>
<evidence type="ECO:0000313" key="3">
    <source>
        <dbReference type="Proteomes" id="UP001523216"/>
    </source>
</evidence>
<comment type="caution">
    <text evidence="2">The sequence shown here is derived from an EMBL/GenBank/DDBJ whole genome shotgun (WGS) entry which is preliminary data.</text>
</comment>
<gene>
    <name evidence="2" type="ORF">LXN57_33615</name>
</gene>
<feature type="compositionally biased region" description="Low complexity" evidence="1">
    <location>
        <begin position="1"/>
        <end position="12"/>
    </location>
</feature>
<protein>
    <submittedName>
        <fullName evidence="2">Uncharacterized protein</fullName>
    </submittedName>
</protein>
<dbReference type="EMBL" id="JAMQOL010000049">
    <property type="protein sequence ID" value="MCM4082517.1"/>
    <property type="molecule type" value="Genomic_DNA"/>
</dbReference>
<evidence type="ECO:0000313" key="2">
    <source>
        <dbReference type="EMBL" id="MCM4082517.1"/>
    </source>
</evidence>
<dbReference type="RefSeq" id="WP_251802251.1">
    <property type="nucleotide sequence ID" value="NZ_JAMQOL010000049.1"/>
</dbReference>